<dbReference type="eggNOG" id="COG0583">
    <property type="taxonomic scope" value="Bacteria"/>
</dbReference>
<dbReference type="PANTHER" id="PTHR30537">
    <property type="entry name" value="HTH-TYPE TRANSCRIPTIONAL REGULATOR"/>
    <property type="match status" value="1"/>
</dbReference>
<evidence type="ECO:0000313" key="6">
    <source>
        <dbReference type="EMBL" id="SAI67273.1"/>
    </source>
</evidence>
<dbReference type="GO" id="GO:0006351">
    <property type="term" value="P:DNA-templated transcription"/>
    <property type="evidence" value="ECO:0007669"/>
    <property type="project" value="TreeGrafter"/>
</dbReference>
<dbReference type="InterPro" id="IPR036390">
    <property type="entry name" value="WH_DNA-bd_sf"/>
</dbReference>
<feature type="domain" description="HTH lysR-type" evidence="5">
    <location>
        <begin position="8"/>
        <end position="65"/>
    </location>
</feature>
<evidence type="ECO:0000256" key="3">
    <source>
        <dbReference type="ARBA" id="ARBA00023125"/>
    </source>
</evidence>
<dbReference type="EMBL" id="LT546645">
    <property type="protein sequence ID" value="SAI67273.1"/>
    <property type="molecule type" value="Genomic_DNA"/>
</dbReference>
<dbReference type="GeneID" id="56587924"/>
<dbReference type="PATRIC" id="fig|123899.6.peg.643"/>
<evidence type="ECO:0000259" key="5">
    <source>
        <dbReference type="PROSITE" id="PS50931"/>
    </source>
</evidence>
<dbReference type="InterPro" id="IPR058163">
    <property type="entry name" value="LysR-type_TF_proteobact-type"/>
</dbReference>
<dbReference type="SUPFAM" id="SSF53850">
    <property type="entry name" value="Periplasmic binding protein-like II"/>
    <property type="match status" value="1"/>
</dbReference>
<dbReference type="KEGG" id="btrm:SAMEA390648700669"/>
<dbReference type="Gene3D" id="1.10.10.10">
    <property type="entry name" value="Winged helix-like DNA-binding domain superfamily/Winged helix DNA-binding domain"/>
    <property type="match status" value="1"/>
</dbReference>
<dbReference type="PANTHER" id="PTHR30537:SF74">
    <property type="entry name" value="HTH-TYPE TRANSCRIPTIONAL REGULATOR TRPI"/>
    <property type="match status" value="1"/>
</dbReference>
<name>A0A157SAJ8_9BORD</name>
<dbReference type="PROSITE" id="PS50931">
    <property type="entry name" value="HTH_LYSR"/>
    <property type="match status" value="1"/>
</dbReference>
<keyword evidence="7" id="KW-1185">Reference proteome</keyword>
<dbReference type="GO" id="GO:0003700">
    <property type="term" value="F:DNA-binding transcription factor activity"/>
    <property type="evidence" value="ECO:0007669"/>
    <property type="project" value="InterPro"/>
</dbReference>
<gene>
    <name evidence="6" type="primary">gcvA_3</name>
    <name evidence="6" type="ORF">SAMEA3906487_00669</name>
</gene>
<evidence type="ECO:0000313" key="7">
    <source>
        <dbReference type="Proteomes" id="UP000076825"/>
    </source>
</evidence>
<keyword evidence="3" id="KW-0238">DNA-binding</keyword>
<keyword evidence="2" id="KW-0805">Transcription regulation</keyword>
<reference evidence="6 7" key="1">
    <citation type="submission" date="2016-04" db="EMBL/GenBank/DDBJ databases">
        <authorList>
            <consortium name="Pathogen Informatics"/>
        </authorList>
    </citation>
    <scope>NUCLEOTIDE SEQUENCE [LARGE SCALE GENOMIC DNA]</scope>
    <source>
        <strain evidence="6 7">H044680328</strain>
    </source>
</reference>
<comment type="similarity">
    <text evidence="1">Belongs to the LysR transcriptional regulatory family.</text>
</comment>
<accession>A0A157SAJ8</accession>
<dbReference type="InterPro" id="IPR036388">
    <property type="entry name" value="WH-like_DNA-bd_sf"/>
</dbReference>
<evidence type="ECO:0000256" key="2">
    <source>
        <dbReference type="ARBA" id="ARBA00023015"/>
    </source>
</evidence>
<evidence type="ECO:0000256" key="4">
    <source>
        <dbReference type="ARBA" id="ARBA00023163"/>
    </source>
</evidence>
<dbReference type="SUPFAM" id="SSF46785">
    <property type="entry name" value="Winged helix' DNA-binding domain"/>
    <property type="match status" value="1"/>
</dbReference>
<dbReference type="InterPro" id="IPR000847">
    <property type="entry name" value="LysR_HTH_N"/>
</dbReference>
<dbReference type="Gene3D" id="3.40.190.10">
    <property type="entry name" value="Periplasmic binding protein-like II"/>
    <property type="match status" value="2"/>
</dbReference>
<dbReference type="Proteomes" id="UP000076825">
    <property type="component" value="Chromosome 1"/>
</dbReference>
<sequence length="323" mass="36260">MIRSPRLPPLNSLRAFWVVMRHGSFRGAAEELLISPQAVSQQIQLLEESLKITLFRRRGRLIEPTDQAALLAPFVQAGFHELTEGVARVTRANNRKRININVSPYFAMHYLMARLDRFSKQMPDADLRLTTMVTLPDFTADEVDVSIQWGFAEWKDLDITLLVRDPKIICCTPELARHIRKPEDLLTQTLLHPVLAHDMWNTVLRHLQVDVPLQTNSVQLLDAATLRRAAIAGMGVGLVSDLHAHADLAAGRLVAPLGVEALAGMDPAETPGFYLVLPRSHKRVATIEAFSNWVKTEQWDKEPTVDFDESLGLTPTLPVRPRA</sequence>
<keyword evidence="4" id="KW-0804">Transcription</keyword>
<dbReference type="RefSeq" id="WP_063491561.1">
    <property type="nucleotide sequence ID" value="NZ_CP016340.1"/>
</dbReference>
<evidence type="ECO:0000256" key="1">
    <source>
        <dbReference type="ARBA" id="ARBA00009437"/>
    </source>
</evidence>
<dbReference type="STRING" id="123899.SAMEA3906487_00669"/>
<dbReference type="Pfam" id="PF00126">
    <property type="entry name" value="HTH_1"/>
    <property type="match status" value="1"/>
</dbReference>
<organism evidence="6 7">
    <name type="scientific">Bordetella trematum</name>
    <dbReference type="NCBI Taxonomy" id="123899"/>
    <lineage>
        <taxon>Bacteria</taxon>
        <taxon>Pseudomonadati</taxon>
        <taxon>Pseudomonadota</taxon>
        <taxon>Betaproteobacteria</taxon>
        <taxon>Burkholderiales</taxon>
        <taxon>Alcaligenaceae</taxon>
        <taxon>Bordetella</taxon>
    </lineage>
</organism>
<dbReference type="GO" id="GO:0043565">
    <property type="term" value="F:sequence-specific DNA binding"/>
    <property type="evidence" value="ECO:0007669"/>
    <property type="project" value="TreeGrafter"/>
</dbReference>
<proteinExistence type="inferred from homology"/>
<dbReference type="InterPro" id="IPR005119">
    <property type="entry name" value="LysR_subst-bd"/>
</dbReference>
<dbReference type="Pfam" id="PF03466">
    <property type="entry name" value="LysR_substrate"/>
    <property type="match status" value="1"/>
</dbReference>
<protein>
    <submittedName>
        <fullName evidence="6">LysR family transcriptional regulator</fullName>
    </submittedName>
</protein>
<dbReference type="AlphaFoldDB" id="A0A157SAJ8"/>
<dbReference type="OrthoDB" id="5526340at2"/>